<evidence type="ECO:0000256" key="6">
    <source>
        <dbReference type="RuleBase" id="RU004914"/>
    </source>
</evidence>
<dbReference type="GO" id="GO:0016020">
    <property type="term" value="C:membrane"/>
    <property type="evidence" value="ECO:0007669"/>
    <property type="project" value="UniProtKB-SubCell"/>
</dbReference>
<dbReference type="GO" id="GO:0015297">
    <property type="term" value="F:antiporter activity"/>
    <property type="evidence" value="ECO:0007669"/>
    <property type="project" value="InterPro"/>
</dbReference>
<reference evidence="8" key="1">
    <citation type="submission" date="2020-06" db="EMBL/GenBank/DDBJ databases">
        <title>WGS assembly of Ceratodon purpureus strain R40.</title>
        <authorList>
            <person name="Carey S.B."/>
            <person name="Jenkins J."/>
            <person name="Shu S."/>
            <person name="Lovell J.T."/>
            <person name="Sreedasyam A."/>
            <person name="Maumus F."/>
            <person name="Tiley G.P."/>
            <person name="Fernandez-Pozo N."/>
            <person name="Barry K."/>
            <person name="Chen C."/>
            <person name="Wang M."/>
            <person name="Lipzen A."/>
            <person name="Daum C."/>
            <person name="Saski C.A."/>
            <person name="Payton A.C."/>
            <person name="Mcbreen J.C."/>
            <person name="Conrad R.E."/>
            <person name="Kollar L.M."/>
            <person name="Olsson S."/>
            <person name="Huttunen S."/>
            <person name="Landis J.B."/>
            <person name="Wickett N.J."/>
            <person name="Johnson M.G."/>
            <person name="Rensing S.A."/>
            <person name="Grimwood J."/>
            <person name="Schmutz J."/>
            <person name="Mcdaniel S.F."/>
        </authorList>
    </citation>
    <scope>NUCLEOTIDE SEQUENCE</scope>
    <source>
        <strain evidence="8">R40</strain>
    </source>
</reference>
<evidence type="ECO:0000256" key="5">
    <source>
        <dbReference type="ARBA" id="ARBA00023136"/>
    </source>
</evidence>
<comment type="caution">
    <text evidence="6">Lacks conserved residue(s) required for the propagation of feature annotation.</text>
</comment>
<dbReference type="PANTHER" id="PTHR42893:SF4">
    <property type="entry name" value="PROTEIN DETOXIFICATION 42"/>
    <property type="match status" value="1"/>
</dbReference>
<dbReference type="Pfam" id="PF01554">
    <property type="entry name" value="MatE"/>
    <property type="match status" value="2"/>
</dbReference>
<comment type="similarity">
    <text evidence="2 6">Belongs to the multi antimicrobial extrusion (MATE) (TC 2.A.66.1) family.</text>
</comment>
<accession>A0A8T0G894</accession>
<dbReference type="AlphaFoldDB" id="A0A8T0G894"/>
<feature type="transmembrane region" description="Helical" evidence="6">
    <location>
        <begin position="466"/>
        <end position="488"/>
    </location>
</feature>
<name>A0A8T0G894_CERPU</name>
<sequence>MENFVLRSRGVHSLRHEIGPVVLKKQSRRHQSPRGLVLFNQPRNRCCFKTISSSLHLRSVTSRLRCSSKHWISHTRKDGIFSAKPVLRVQRRVIRMGLGSDTGKDSEASKTRSSAWSFSDNLSNVFKADDLGKDIALIALPALVALAADPLSSLVDTAFVGQIGPVELAAVGVSISVFNLVSKMFNIPLLNVTTSFVAEDASEEQSSADTTSQKSESTPLLSTDRSEIPEASIVNSTTEEKLFLPAISSALVIGTALGVGEAVVLAFLAGPVLNVMGVGETSPMHTPAIEYLSLRGLGAPAVVIALASQGVFRGFKDTKTPLYASVAGNLVNVVLDPILMFSLKLGVGGAAVATVVSEYFIAGLLLWNLNKRVVLFPKRWEALPFDRFLTSGGYLIGRTIALLMVFTLATSMAARQGAIPMAAHQICMQIWLAISLLSDSLALAGQAIIAGAFAKNDYKLVKEASIRVLQIGCGLGVLSAAILAFGMPNLSKLFTNDDSVLFYIGLLLPFVALTQPINALAFVFDGLHYGASDFEYAAVSMMALAVPSILVLLYLPQFWGISAVWVGLTTVMTLRMLAGFWRMTSTTGPWRFLNEEMTADEEVL</sequence>
<dbReference type="PANTHER" id="PTHR42893">
    <property type="entry name" value="PROTEIN DETOXIFICATION 44, CHLOROPLASTIC-RELATED"/>
    <property type="match status" value="1"/>
</dbReference>
<feature type="transmembrane region" description="Helical" evidence="6">
    <location>
        <begin position="536"/>
        <end position="555"/>
    </location>
</feature>
<dbReference type="Proteomes" id="UP000822688">
    <property type="component" value="Chromosome 12"/>
</dbReference>
<keyword evidence="5 6" id="KW-0472">Membrane</keyword>
<dbReference type="GO" id="GO:0042910">
    <property type="term" value="F:xenobiotic transmembrane transporter activity"/>
    <property type="evidence" value="ECO:0007669"/>
    <property type="project" value="InterPro"/>
</dbReference>
<evidence type="ECO:0000256" key="4">
    <source>
        <dbReference type="ARBA" id="ARBA00022989"/>
    </source>
</evidence>
<feature type="transmembrane region" description="Helical" evidence="6">
    <location>
        <begin position="430"/>
        <end position="454"/>
    </location>
</feature>
<gene>
    <name evidence="8" type="ORF">KC19_12G016400</name>
</gene>
<evidence type="ECO:0000256" key="3">
    <source>
        <dbReference type="ARBA" id="ARBA00022692"/>
    </source>
</evidence>
<evidence type="ECO:0000256" key="1">
    <source>
        <dbReference type="ARBA" id="ARBA00004141"/>
    </source>
</evidence>
<evidence type="ECO:0000313" key="9">
    <source>
        <dbReference type="Proteomes" id="UP000822688"/>
    </source>
</evidence>
<comment type="subcellular location">
    <subcellularLocation>
        <location evidence="1">Membrane</location>
        <topology evidence="1">Multi-pass membrane protein</topology>
    </subcellularLocation>
</comment>
<comment type="caution">
    <text evidence="8">The sequence shown here is derived from an EMBL/GenBank/DDBJ whole genome shotgun (WGS) entry which is preliminary data.</text>
</comment>
<keyword evidence="4 6" id="KW-1133">Transmembrane helix</keyword>
<evidence type="ECO:0000313" key="8">
    <source>
        <dbReference type="EMBL" id="KAG0553502.1"/>
    </source>
</evidence>
<feature type="transmembrane region" description="Helical" evidence="6">
    <location>
        <begin position="561"/>
        <end position="581"/>
    </location>
</feature>
<feature type="transmembrane region" description="Helical" evidence="6">
    <location>
        <begin position="388"/>
        <end position="410"/>
    </location>
</feature>
<keyword evidence="9" id="KW-1185">Reference proteome</keyword>
<feature type="transmembrane region" description="Helical" evidence="6">
    <location>
        <begin position="242"/>
        <end position="268"/>
    </location>
</feature>
<protein>
    <recommendedName>
        <fullName evidence="6">Protein DETOXIFICATION</fullName>
    </recommendedName>
    <alternativeName>
        <fullName evidence="6">Multidrug and toxic compound extrusion protein</fullName>
    </alternativeName>
</protein>
<feature type="transmembrane region" description="Helical" evidence="6">
    <location>
        <begin position="288"/>
        <end position="308"/>
    </location>
</feature>
<feature type="region of interest" description="Disordered" evidence="7">
    <location>
        <begin position="203"/>
        <end position="223"/>
    </location>
</feature>
<dbReference type="CDD" id="cd13136">
    <property type="entry name" value="MATE_DinF_like"/>
    <property type="match status" value="1"/>
</dbReference>
<organism evidence="8 9">
    <name type="scientific">Ceratodon purpureus</name>
    <name type="common">Fire moss</name>
    <name type="synonym">Dicranum purpureum</name>
    <dbReference type="NCBI Taxonomy" id="3225"/>
    <lineage>
        <taxon>Eukaryota</taxon>
        <taxon>Viridiplantae</taxon>
        <taxon>Streptophyta</taxon>
        <taxon>Embryophyta</taxon>
        <taxon>Bryophyta</taxon>
        <taxon>Bryophytina</taxon>
        <taxon>Bryopsida</taxon>
        <taxon>Dicranidae</taxon>
        <taxon>Pseudoditrichales</taxon>
        <taxon>Ditrichaceae</taxon>
        <taxon>Ceratodon</taxon>
    </lineage>
</organism>
<proteinExistence type="inferred from homology"/>
<dbReference type="InterPro" id="IPR002528">
    <property type="entry name" value="MATE_fam"/>
</dbReference>
<feature type="transmembrane region" description="Helical" evidence="6">
    <location>
        <begin position="347"/>
        <end position="367"/>
    </location>
</feature>
<dbReference type="EMBL" id="CM026433">
    <property type="protein sequence ID" value="KAG0553502.1"/>
    <property type="molecule type" value="Genomic_DNA"/>
</dbReference>
<dbReference type="NCBIfam" id="TIGR00797">
    <property type="entry name" value="matE"/>
    <property type="match status" value="1"/>
</dbReference>
<evidence type="ECO:0000256" key="2">
    <source>
        <dbReference type="ARBA" id="ARBA00010199"/>
    </source>
</evidence>
<keyword evidence="3 6" id="KW-0812">Transmembrane</keyword>
<dbReference type="InterPro" id="IPR044644">
    <property type="entry name" value="DinF-like"/>
</dbReference>
<feature type="transmembrane region" description="Helical" evidence="6">
    <location>
        <begin position="500"/>
        <end position="524"/>
    </location>
</feature>
<dbReference type="OrthoDB" id="2126698at2759"/>
<feature type="compositionally biased region" description="Polar residues" evidence="7">
    <location>
        <begin position="204"/>
        <end position="223"/>
    </location>
</feature>
<evidence type="ECO:0000256" key="7">
    <source>
        <dbReference type="SAM" id="MobiDB-lite"/>
    </source>
</evidence>